<evidence type="ECO:0000256" key="3">
    <source>
        <dbReference type="ARBA" id="ARBA00022833"/>
    </source>
</evidence>
<dbReference type="InterPro" id="IPR000306">
    <property type="entry name" value="Znf_FYVE"/>
</dbReference>
<evidence type="ECO:0000313" key="7">
    <source>
        <dbReference type="Proteomes" id="UP000035682"/>
    </source>
</evidence>
<sequence>MNDNYNETIRQGFLCPFCFKDLGNPSNLLNHVEVYHKENAKNDVVEHIRDLFGKAKQKIKSFDGNESNDKSDEIIQQKNISMALYPEKHELGKYRNFKDIFFKERDNIVRKTTEDTNQLIIRLDKLLTVCPDDVNRKKELEKQVVPWAPDKDSNCCSYCQQTFNITRRRHHCRLCGKIICANCSKFLSYITAKKLINPAFAAQILESFKNVDELNKNSQLEKANTLSSIRKMISSASTDSFSKMKAKSEKLISQLINRDESQNSISSLIIQEENEQFRICARCKELLEKRDMLMDQIASTPIIIQLYESLIEKLNEIKKLVPIYCKMANSLNEGENLYTLSNAIQYRKNIALYQKDVDSISHNIENLGVNNEYSPTKVTAMEIKLQKSIRRYAIMVVQDIISDIPDIPSESTYYLLQEKYKKQMLERIENEKKEQLRK</sequence>
<evidence type="ECO:0000256" key="4">
    <source>
        <dbReference type="PROSITE-ProRule" id="PRU00091"/>
    </source>
</evidence>
<dbReference type="Pfam" id="PF01363">
    <property type="entry name" value="FYVE"/>
    <property type="match status" value="1"/>
</dbReference>
<evidence type="ECO:0000313" key="8">
    <source>
        <dbReference type="WBParaSite" id="SRAE_X000050600.1"/>
    </source>
</evidence>
<dbReference type="AlphaFoldDB" id="A0A090LU76"/>
<dbReference type="InterPro" id="IPR052727">
    <property type="entry name" value="Rab4/Rab5_effector"/>
</dbReference>
<dbReference type="GO" id="GO:0008270">
    <property type="term" value="F:zinc ion binding"/>
    <property type="evidence" value="ECO:0007669"/>
    <property type="project" value="UniProtKB-KW"/>
</dbReference>
<organism evidence="6">
    <name type="scientific">Strongyloides ratti</name>
    <name type="common">Parasitic roundworm</name>
    <dbReference type="NCBI Taxonomy" id="34506"/>
    <lineage>
        <taxon>Eukaryota</taxon>
        <taxon>Metazoa</taxon>
        <taxon>Ecdysozoa</taxon>
        <taxon>Nematoda</taxon>
        <taxon>Chromadorea</taxon>
        <taxon>Rhabditida</taxon>
        <taxon>Tylenchina</taxon>
        <taxon>Panagrolaimomorpha</taxon>
        <taxon>Strongyloidoidea</taxon>
        <taxon>Strongyloididae</taxon>
        <taxon>Strongyloides</taxon>
    </lineage>
</organism>
<dbReference type="WormBase" id="SRAE_X000050600">
    <property type="protein sequence ID" value="SRP07773"/>
    <property type="gene ID" value="WBGene00266065"/>
</dbReference>
<keyword evidence="3" id="KW-0862">Zinc</keyword>
<dbReference type="PANTHER" id="PTHR13510:SF44">
    <property type="entry name" value="RABENOSYN-5"/>
    <property type="match status" value="1"/>
</dbReference>
<evidence type="ECO:0000259" key="5">
    <source>
        <dbReference type="PROSITE" id="PS50178"/>
    </source>
</evidence>
<dbReference type="OMA" id="LAIFCEP"/>
<dbReference type="InterPro" id="IPR011011">
    <property type="entry name" value="Znf_FYVE_PHD"/>
</dbReference>
<reference evidence="6 7" key="1">
    <citation type="submission" date="2014-09" db="EMBL/GenBank/DDBJ databases">
        <authorList>
            <person name="Martin A.A."/>
        </authorList>
    </citation>
    <scope>NUCLEOTIDE SEQUENCE</scope>
    <source>
        <strain evidence="7">ED321</strain>
        <strain evidence="6">ED321 Heterogonic</strain>
    </source>
</reference>
<keyword evidence="7" id="KW-1185">Reference proteome</keyword>
<proteinExistence type="predicted"/>
<dbReference type="SMART" id="SM00064">
    <property type="entry name" value="FYVE"/>
    <property type="match status" value="1"/>
</dbReference>
<dbReference type="Proteomes" id="UP000035682">
    <property type="component" value="Unplaced"/>
</dbReference>
<dbReference type="InterPro" id="IPR013087">
    <property type="entry name" value="Znf_C2H2_type"/>
</dbReference>
<dbReference type="InterPro" id="IPR017455">
    <property type="entry name" value="Znf_FYVE-rel"/>
</dbReference>
<dbReference type="OrthoDB" id="166134at2759"/>
<evidence type="ECO:0000313" key="6">
    <source>
        <dbReference type="EMBL" id="CEF71179.1"/>
    </source>
</evidence>
<dbReference type="CTD" id="36383559"/>
<name>A0A090LU76_STRRB</name>
<keyword evidence="1" id="KW-0479">Metal-binding</keyword>
<feature type="domain" description="FYVE-type" evidence="5">
    <location>
        <begin position="150"/>
        <end position="184"/>
    </location>
</feature>
<dbReference type="GeneID" id="36383559"/>
<dbReference type="SUPFAM" id="SSF57903">
    <property type="entry name" value="FYVE/PHD zinc finger"/>
    <property type="match status" value="1"/>
</dbReference>
<evidence type="ECO:0000256" key="2">
    <source>
        <dbReference type="ARBA" id="ARBA00022771"/>
    </source>
</evidence>
<protein>
    <submittedName>
        <fullName evidence="6 8">Rabenosyn-5</fullName>
    </submittedName>
</protein>
<dbReference type="WBParaSite" id="SRAE_X000050600.1">
    <property type="protein sequence ID" value="SRAE_X000050600.1"/>
    <property type="gene ID" value="WBGene00266065"/>
</dbReference>
<keyword evidence="2 4" id="KW-0863">Zinc-finger</keyword>
<dbReference type="Gene3D" id="3.30.40.10">
    <property type="entry name" value="Zinc/RING finger domain, C3HC4 (zinc finger)"/>
    <property type="match status" value="1"/>
</dbReference>
<dbReference type="EMBL" id="LN609530">
    <property type="protein sequence ID" value="CEF71179.1"/>
    <property type="molecule type" value="Genomic_DNA"/>
</dbReference>
<accession>A0A090LU76</accession>
<dbReference type="PROSITE" id="PS50178">
    <property type="entry name" value="ZF_FYVE"/>
    <property type="match status" value="1"/>
</dbReference>
<evidence type="ECO:0000256" key="1">
    <source>
        <dbReference type="ARBA" id="ARBA00022723"/>
    </source>
</evidence>
<dbReference type="InterPro" id="IPR013083">
    <property type="entry name" value="Znf_RING/FYVE/PHD"/>
</dbReference>
<reference evidence="8" key="2">
    <citation type="submission" date="2020-12" db="UniProtKB">
        <authorList>
            <consortium name="WormBaseParasite"/>
        </authorList>
    </citation>
    <scope>IDENTIFICATION</scope>
</reference>
<gene>
    <name evidence="6 8 9" type="ORF">SRAE_X000050600</name>
</gene>
<dbReference type="PANTHER" id="PTHR13510">
    <property type="entry name" value="FYVE-FINGER-CONTAINING RAB5 EFFECTOR PROTEIN RABENOSYN-5-RELATED"/>
    <property type="match status" value="1"/>
</dbReference>
<evidence type="ECO:0000313" key="9">
    <source>
        <dbReference type="WormBase" id="SRAE_X000050600"/>
    </source>
</evidence>
<dbReference type="RefSeq" id="XP_024510375.1">
    <property type="nucleotide sequence ID" value="XM_024644858.1"/>
</dbReference>
<dbReference type="PROSITE" id="PS00028">
    <property type="entry name" value="ZINC_FINGER_C2H2_1"/>
    <property type="match status" value="1"/>
</dbReference>
<dbReference type="STRING" id="34506.A0A090LU76"/>